<comment type="caution">
    <text evidence="4">The sequence shown here is derived from an EMBL/GenBank/DDBJ whole genome shotgun (WGS) entry which is preliminary data.</text>
</comment>
<organism evidence="4 5">
    <name type="scientific">Streptomyces spiramenti</name>
    <dbReference type="NCBI Taxonomy" id="2720606"/>
    <lineage>
        <taxon>Bacteria</taxon>
        <taxon>Bacillati</taxon>
        <taxon>Actinomycetota</taxon>
        <taxon>Actinomycetes</taxon>
        <taxon>Kitasatosporales</taxon>
        <taxon>Streptomycetaceae</taxon>
        <taxon>Streptomyces</taxon>
    </lineage>
</organism>
<dbReference type="Proteomes" id="UP000746503">
    <property type="component" value="Unassembled WGS sequence"/>
</dbReference>
<gene>
    <name evidence="4" type="ORF">HCJ92_06455</name>
</gene>
<protein>
    <submittedName>
        <fullName evidence="4">Cytochrome P450</fullName>
    </submittedName>
</protein>
<dbReference type="InterPro" id="IPR036396">
    <property type="entry name" value="Cyt_P450_sf"/>
</dbReference>
<name>A0ABX1AJB9_9ACTN</name>
<evidence type="ECO:0000313" key="5">
    <source>
        <dbReference type="Proteomes" id="UP000746503"/>
    </source>
</evidence>
<dbReference type="InterPro" id="IPR002397">
    <property type="entry name" value="Cyt_P450_B"/>
</dbReference>
<dbReference type="InterPro" id="IPR017972">
    <property type="entry name" value="Cyt_P450_CS"/>
</dbReference>
<dbReference type="SUPFAM" id="SSF48264">
    <property type="entry name" value="Cytochrome P450"/>
    <property type="match status" value="1"/>
</dbReference>
<keyword evidence="5" id="KW-1185">Reference proteome</keyword>
<keyword evidence="2" id="KW-0349">Heme</keyword>
<dbReference type="RefSeq" id="WP_167932469.1">
    <property type="nucleotide sequence ID" value="NZ_JAAVJB010000030.1"/>
</dbReference>
<evidence type="ECO:0000313" key="4">
    <source>
        <dbReference type="EMBL" id="NJP65944.1"/>
    </source>
</evidence>
<sequence length="422" mass="45487">MPDSRMSAAEALTALSAPGGHDDPYPLYEVIRRHGDVVDVAPGRLVVTGYRACDAALRDPLLRVQDGAAQDATRPGWRGHSSLRAFAASVLFTNPPDHGRVRSLLAPVFAPARVRDMRPVVEEMTDRLLDGLAERHGDGTPLDLVAEFTSRLPMAVVIAVLGFPAAEERWFRETASAVAVATDGRPSADAMARADTAMDELTAHLERVTAERRSCPREDLVTALTRVHDDDPGRLGREELTGNLMVLLTAGFETTNFLLGQGVLQALACADHARRLREDPGFAAEFVEETLRLEPPVHVTSRRAAADTSLEGRPLPAGTRVTLLLAAANRDPARFPDPGRFVPGRSPGRALSFGAGGHFCLGAHLARLEATVALPRLLRRFPGLRRVADPVHRDRWVVRGPERLPVSVGGPRSGGLPAREGA</sequence>
<keyword evidence="2" id="KW-0479">Metal-binding</keyword>
<comment type="similarity">
    <text evidence="1 2">Belongs to the cytochrome P450 family.</text>
</comment>
<accession>A0ABX1AJB9</accession>
<dbReference type="EMBL" id="JAAVJB010000030">
    <property type="protein sequence ID" value="NJP65944.1"/>
    <property type="molecule type" value="Genomic_DNA"/>
</dbReference>
<evidence type="ECO:0000256" key="2">
    <source>
        <dbReference type="RuleBase" id="RU000461"/>
    </source>
</evidence>
<evidence type="ECO:0000256" key="1">
    <source>
        <dbReference type="ARBA" id="ARBA00010617"/>
    </source>
</evidence>
<evidence type="ECO:0000256" key="3">
    <source>
        <dbReference type="SAM" id="MobiDB-lite"/>
    </source>
</evidence>
<dbReference type="PROSITE" id="PS00086">
    <property type="entry name" value="CYTOCHROME_P450"/>
    <property type="match status" value="1"/>
</dbReference>
<dbReference type="Gene3D" id="1.10.630.10">
    <property type="entry name" value="Cytochrome P450"/>
    <property type="match status" value="1"/>
</dbReference>
<dbReference type="PRINTS" id="PR00385">
    <property type="entry name" value="P450"/>
</dbReference>
<keyword evidence="2" id="KW-0408">Iron</keyword>
<dbReference type="PANTHER" id="PTHR46696">
    <property type="entry name" value="P450, PUTATIVE (EUROFUNG)-RELATED"/>
    <property type="match status" value="1"/>
</dbReference>
<dbReference type="PRINTS" id="PR00359">
    <property type="entry name" value="BP450"/>
</dbReference>
<dbReference type="Pfam" id="PF00067">
    <property type="entry name" value="p450"/>
    <property type="match status" value="1"/>
</dbReference>
<keyword evidence="2" id="KW-0503">Monooxygenase</keyword>
<dbReference type="InterPro" id="IPR001128">
    <property type="entry name" value="Cyt_P450"/>
</dbReference>
<reference evidence="4 5" key="1">
    <citation type="submission" date="2020-03" db="EMBL/GenBank/DDBJ databases">
        <title>Draft genome of Streptomyces sp. ventii, isolated from the Axial Seamount in the Pacific Ocean, and resequencing of the two type strains Streptomyces lonarensis strain NCL 716 and Streptomyces bohaiensis strain 11A07.</title>
        <authorList>
            <person name="Loughran R.M."/>
            <person name="Pfannmuller K.M."/>
            <person name="Wasson B.J."/>
            <person name="Deadmond M.C."/>
            <person name="Paddock B.E."/>
            <person name="Koyack M.J."/>
            <person name="Gallegos D.A."/>
            <person name="Mitchell E.A."/>
            <person name="Ushijima B."/>
            <person name="Saw J.H."/>
            <person name="Mcphail K.L."/>
            <person name="Videau P."/>
        </authorList>
    </citation>
    <scope>NUCLEOTIDE SEQUENCE [LARGE SCALE GENOMIC DNA]</scope>
    <source>
        <strain evidence="5">5675061</strain>
    </source>
</reference>
<feature type="region of interest" description="Disordered" evidence="3">
    <location>
        <begin position="403"/>
        <end position="422"/>
    </location>
</feature>
<proteinExistence type="inferred from homology"/>
<dbReference type="CDD" id="cd20625">
    <property type="entry name" value="CYP164-like"/>
    <property type="match status" value="1"/>
</dbReference>
<keyword evidence="2" id="KW-0560">Oxidoreductase</keyword>
<dbReference type="PANTHER" id="PTHR46696:SF1">
    <property type="entry name" value="CYTOCHROME P450 YJIB-RELATED"/>
    <property type="match status" value="1"/>
</dbReference>